<keyword evidence="2" id="KW-0408">Iron</keyword>
<evidence type="ECO:0000256" key="3">
    <source>
        <dbReference type="ARBA" id="ARBA00023014"/>
    </source>
</evidence>
<keyword evidence="6" id="KW-1185">Reference proteome</keyword>
<accession>A0A926FD90</accession>
<proteinExistence type="predicted"/>
<dbReference type="Proteomes" id="UP000647416">
    <property type="component" value="Unassembled WGS sequence"/>
</dbReference>
<keyword evidence="1" id="KW-0479">Metal-binding</keyword>
<evidence type="ECO:0000313" key="6">
    <source>
        <dbReference type="Proteomes" id="UP000647416"/>
    </source>
</evidence>
<dbReference type="InterPro" id="IPR009051">
    <property type="entry name" value="Helical_ferredxn"/>
</dbReference>
<dbReference type="RefSeq" id="WP_262431716.1">
    <property type="nucleotide sequence ID" value="NZ_JACRTE010000004.1"/>
</dbReference>
<dbReference type="GO" id="GO:0046872">
    <property type="term" value="F:metal ion binding"/>
    <property type="evidence" value="ECO:0007669"/>
    <property type="project" value="UniProtKB-KW"/>
</dbReference>
<comment type="caution">
    <text evidence="5">The sequence shown here is derived from an EMBL/GenBank/DDBJ whole genome shotgun (WGS) entry which is preliminary data.</text>
</comment>
<dbReference type="GO" id="GO:0051536">
    <property type="term" value="F:iron-sulfur cluster binding"/>
    <property type="evidence" value="ECO:0007669"/>
    <property type="project" value="UniProtKB-KW"/>
</dbReference>
<feature type="domain" description="4Fe-4S ferredoxin-type" evidence="4">
    <location>
        <begin position="11"/>
        <end position="78"/>
    </location>
</feature>
<dbReference type="Pfam" id="PF13183">
    <property type="entry name" value="Fer4_8"/>
    <property type="match status" value="1"/>
</dbReference>
<dbReference type="GO" id="GO:0005886">
    <property type="term" value="C:plasma membrane"/>
    <property type="evidence" value="ECO:0007669"/>
    <property type="project" value="TreeGrafter"/>
</dbReference>
<evidence type="ECO:0000256" key="1">
    <source>
        <dbReference type="ARBA" id="ARBA00022723"/>
    </source>
</evidence>
<dbReference type="EMBL" id="JACRTE010000004">
    <property type="protein sequence ID" value="MBC8596184.1"/>
    <property type="molecule type" value="Genomic_DNA"/>
</dbReference>
<evidence type="ECO:0000313" key="5">
    <source>
        <dbReference type="EMBL" id="MBC8596184.1"/>
    </source>
</evidence>
<sequence length="363" mass="39756">MLISNKSKEIIDSCRFCWMCRHICPIGNATGQERNTARARALSLSLVERGAAKLEGSIVDNVYECALCGACTKDCATGWDPVKFTKEVRLEAALNDQTPAYITKMLESVAANKNPYGVKEIASDLAAEIKKHADKKDTVLILGADARYVGKDSAIAAMKVLDKAGVEYTVLADEPDTGYVLDTLIGAASETKEVMEKFAKEVSGFKTIITVDPADAKTLLREYKEWNIDLKAEVITFTALCAKLLADGKIALKSAPKKYSVQDSFFLARDLEEDNTRGIVEKIGDICDMLLVKKETVWAGSILLREYIPNVIDKVASRRLDDAKRVGGECVVFECVGEYEAAKKIDGGIDIISIHELIADNLK</sequence>
<dbReference type="PROSITE" id="PS00198">
    <property type="entry name" value="4FE4S_FER_1"/>
    <property type="match status" value="1"/>
</dbReference>
<dbReference type="InterPro" id="IPR017900">
    <property type="entry name" value="4Fe4S_Fe_S_CS"/>
</dbReference>
<name>A0A926FD90_9FIRM</name>
<protein>
    <submittedName>
        <fullName evidence="5">(Fe-S)-binding protein</fullName>
    </submittedName>
</protein>
<dbReference type="AlphaFoldDB" id="A0A926FD90"/>
<dbReference type="SUPFAM" id="SSF46548">
    <property type="entry name" value="alpha-helical ferredoxin"/>
    <property type="match status" value="1"/>
</dbReference>
<evidence type="ECO:0000259" key="4">
    <source>
        <dbReference type="Pfam" id="PF13183"/>
    </source>
</evidence>
<organism evidence="5 6">
    <name type="scientific">Qingrenia yutianensis</name>
    <dbReference type="NCBI Taxonomy" id="2763676"/>
    <lineage>
        <taxon>Bacteria</taxon>
        <taxon>Bacillati</taxon>
        <taxon>Bacillota</taxon>
        <taxon>Clostridia</taxon>
        <taxon>Eubacteriales</taxon>
        <taxon>Oscillospiraceae</taxon>
        <taxon>Qingrenia</taxon>
    </lineage>
</organism>
<dbReference type="PANTHER" id="PTHR43255">
    <property type="entry name" value="IRON-SULFUR-BINDING OXIDOREDUCTASE FADF-RELATED-RELATED"/>
    <property type="match status" value="1"/>
</dbReference>
<dbReference type="InterPro" id="IPR051460">
    <property type="entry name" value="HdrC_iron-sulfur_subunit"/>
</dbReference>
<dbReference type="PANTHER" id="PTHR43255:SF2">
    <property type="entry name" value="HETERODISULFIDE REDUCTASE RELATED PROTEIN"/>
    <property type="match status" value="1"/>
</dbReference>
<evidence type="ECO:0000256" key="2">
    <source>
        <dbReference type="ARBA" id="ARBA00023004"/>
    </source>
</evidence>
<dbReference type="InterPro" id="IPR017896">
    <property type="entry name" value="4Fe4S_Fe-S-bd"/>
</dbReference>
<dbReference type="Gene3D" id="1.10.1060.10">
    <property type="entry name" value="Alpha-helical ferredoxin"/>
    <property type="match status" value="1"/>
</dbReference>
<keyword evidence="3" id="KW-0411">Iron-sulfur</keyword>
<reference evidence="5" key="1">
    <citation type="submission" date="2020-08" db="EMBL/GenBank/DDBJ databases">
        <title>Genome public.</title>
        <authorList>
            <person name="Liu C."/>
            <person name="Sun Q."/>
        </authorList>
    </citation>
    <scope>NUCLEOTIDE SEQUENCE</scope>
    <source>
        <strain evidence="5">NSJ-50</strain>
    </source>
</reference>
<gene>
    <name evidence="5" type="ORF">H8706_04780</name>
</gene>